<evidence type="ECO:0000313" key="1">
    <source>
        <dbReference type="EMBL" id="STS83242.1"/>
    </source>
</evidence>
<organism evidence="1 2">
    <name type="scientific">Klebsiella pneumoniae</name>
    <dbReference type="NCBI Taxonomy" id="573"/>
    <lineage>
        <taxon>Bacteria</taxon>
        <taxon>Pseudomonadati</taxon>
        <taxon>Pseudomonadota</taxon>
        <taxon>Gammaproteobacteria</taxon>
        <taxon>Enterobacterales</taxon>
        <taxon>Enterobacteriaceae</taxon>
        <taxon>Klebsiella/Raoultella group</taxon>
        <taxon>Klebsiella</taxon>
        <taxon>Klebsiella pneumoniae complex</taxon>
    </lineage>
</organism>
<sequence>MGDVITLNDVPVQFGRHKRYRDRQVTVLGVRLMAQGRGCLSKLPANSCLR</sequence>
<accession>A0A377TUD6</accession>
<dbReference type="EMBL" id="UGKQ01000007">
    <property type="protein sequence ID" value="STS83242.1"/>
    <property type="molecule type" value="Genomic_DNA"/>
</dbReference>
<name>A0A377TUD6_KLEPN</name>
<reference evidence="1 2" key="1">
    <citation type="submission" date="2018-06" db="EMBL/GenBank/DDBJ databases">
        <authorList>
            <consortium name="Pathogen Informatics"/>
            <person name="Doyle S."/>
        </authorList>
    </citation>
    <scope>NUCLEOTIDE SEQUENCE [LARGE SCALE GENOMIC DNA]</scope>
    <source>
        <strain evidence="1 2">NCTC9140</strain>
    </source>
</reference>
<evidence type="ECO:0000313" key="2">
    <source>
        <dbReference type="Proteomes" id="UP000254938"/>
    </source>
</evidence>
<dbReference type="AlphaFoldDB" id="A0A377TUD6"/>
<protein>
    <submittedName>
        <fullName evidence="1">CRISPR-associated Cse5e family protein</fullName>
    </submittedName>
</protein>
<proteinExistence type="predicted"/>
<gene>
    <name evidence="1" type="primary">cas5e</name>
    <name evidence="1" type="ORF">NCTC9140_05001</name>
</gene>
<dbReference type="Proteomes" id="UP000254938">
    <property type="component" value="Unassembled WGS sequence"/>
</dbReference>